<accession>A0ABP9NB99</accession>
<dbReference type="EMBL" id="BAABJO010000003">
    <property type="protein sequence ID" value="GAA5113790.1"/>
    <property type="molecule type" value="Genomic_DNA"/>
</dbReference>
<comment type="caution">
    <text evidence="2">The sequence shown here is derived from an EMBL/GenBank/DDBJ whole genome shotgun (WGS) entry which is preliminary data.</text>
</comment>
<feature type="region of interest" description="Disordered" evidence="1">
    <location>
        <begin position="37"/>
        <end position="56"/>
    </location>
</feature>
<keyword evidence="3" id="KW-1185">Reference proteome</keyword>
<gene>
    <name evidence="2" type="ORF">GCM10023320_09960</name>
</gene>
<evidence type="ECO:0000313" key="3">
    <source>
        <dbReference type="Proteomes" id="UP001500804"/>
    </source>
</evidence>
<dbReference type="Proteomes" id="UP001500804">
    <property type="component" value="Unassembled WGS sequence"/>
</dbReference>
<sequence length="56" mass="5890">MSRAPGRAPGGAVVRVPVPERYWPDCVPSGLRPDTSMTAHGYQMPPTGPSVDGVDL</sequence>
<proteinExistence type="predicted"/>
<evidence type="ECO:0000313" key="2">
    <source>
        <dbReference type="EMBL" id="GAA5113790.1"/>
    </source>
</evidence>
<organism evidence="2 3">
    <name type="scientific">Pseudonocardia adelaidensis</name>
    <dbReference type="NCBI Taxonomy" id="648754"/>
    <lineage>
        <taxon>Bacteria</taxon>
        <taxon>Bacillati</taxon>
        <taxon>Actinomycetota</taxon>
        <taxon>Actinomycetes</taxon>
        <taxon>Pseudonocardiales</taxon>
        <taxon>Pseudonocardiaceae</taxon>
        <taxon>Pseudonocardia</taxon>
    </lineage>
</organism>
<protein>
    <submittedName>
        <fullName evidence="2">Uncharacterized protein</fullName>
    </submittedName>
</protein>
<evidence type="ECO:0000256" key="1">
    <source>
        <dbReference type="SAM" id="MobiDB-lite"/>
    </source>
</evidence>
<name>A0ABP9NB99_9PSEU</name>
<reference evidence="3" key="1">
    <citation type="journal article" date="2019" name="Int. J. Syst. Evol. Microbiol.">
        <title>The Global Catalogue of Microorganisms (GCM) 10K type strain sequencing project: providing services to taxonomists for standard genome sequencing and annotation.</title>
        <authorList>
            <consortium name="The Broad Institute Genomics Platform"/>
            <consortium name="The Broad Institute Genome Sequencing Center for Infectious Disease"/>
            <person name="Wu L."/>
            <person name="Ma J."/>
        </authorList>
    </citation>
    <scope>NUCLEOTIDE SEQUENCE [LARGE SCALE GENOMIC DNA]</scope>
    <source>
        <strain evidence="3">JCM 18302</strain>
    </source>
</reference>